<protein>
    <submittedName>
        <fullName evidence="2">Uncharacterized protein</fullName>
    </submittedName>
</protein>
<dbReference type="RefSeq" id="WP_042582218.1">
    <property type="nucleotide sequence ID" value="NZ_JXQQ01000098.1"/>
</dbReference>
<evidence type="ECO:0000256" key="1">
    <source>
        <dbReference type="SAM" id="MobiDB-lite"/>
    </source>
</evidence>
<dbReference type="OrthoDB" id="8852824at2"/>
<accession>A0A0D0KU27</accession>
<evidence type="ECO:0000313" key="2">
    <source>
        <dbReference type="EMBL" id="KIQ20308.1"/>
    </source>
</evidence>
<dbReference type="AlphaFoldDB" id="A0A0D0KU27"/>
<feature type="compositionally biased region" description="Polar residues" evidence="1">
    <location>
        <begin position="1"/>
        <end position="10"/>
    </location>
</feature>
<reference evidence="2 3" key="1">
    <citation type="submission" date="2014-12" db="EMBL/GenBank/DDBJ databases">
        <title>16Stimator: statistical estimation of ribosomal gene copy numbers from draft genome assemblies.</title>
        <authorList>
            <person name="Perisin M.A."/>
            <person name="Vetter M."/>
            <person name="Gilbert J.A."/>
            <person name="Bergelson J."/>
        </authorList>
    </citation>
    <scope>NUCLEOTIDE SEQUENCE [LARGE SCALE GENOMIC DNA]</scope>
    <source>
        <strain evidence="2 3">MEDvA23</strain>
    </source>
</reference>
<comment type="caution">
    <text evidence="2">The sequence shown here is derived from an EMBL/GenBank/DDBJ whole genome shotgun (WGS) entry which is preliminary data.</text>
</comment>
<name>A0A0D0KU27_VARPD</name>
<evidence type="ECO:0000313" key="3">
    <source>
        <dbReference type="Proteomes" id="UP000032067"/>
    </source>
</evidence>
<proteinExistence type="predicted"/>
<organism evidence="2 3">
    <name type="scientific">Variovorax paradoxus</name>
    <dbReference type="NCBI Taxonomy" id="34073"/>
    <lineage>
        <taxon>Bacteria</taxon>
        <taxon>Pseudomonadati</taxon>
        <taxon>Pseudomonadota</taxon>
        <taxon>Betaproteobacteria</taxon>
        <taxon>Burkholderiales</taxon>
        <taxon>Comamonadaceae</taxon>
        <taxon>Variovorax</taxon>
    </lineage>
</organism>
<feature type="compositionally biased region" description="Basic and acidic residues" evidence="1">
    <location>
        <begin position="62"/>
        <end position="90"/>
    </location>
</feature>
<dbReference type="Proteomes" id="UP000032067">
    <property type="component" value="Unassembled WGS sequence"/>
</dbReference>
<dbReference type="EMBL" id="JXQQ01000098">
    <property type="protein sequence ID" value="KIQ20308.1"/>
    <property type="molecule type" value="Genomic_DNA"/>
</dbReference>
<sequence>MTQAKTSKTPPTDPKDATKDAGGGKTKVEQGGESAPRLPHERDQSSDSQQTPDGQPTKVGRQAHEDVERGVVDTDRGPEADRVYNDKVKR</sequence>
<feature type="region of interest" description="Disordered" evidence="1">
    <location>
        <begin position="1"/>
        <end position="90"/>
    </location>
</feature>
<gene>
    <name evidence="2" type="ORF">RT97_28495</name>
</gene>